<name>A0AAV4G682_9GAST</name>
<sequence length="75" mass="8333">MPDNPSQERSGVGRNDGPVHGRCRQRLPTADTGHTPGNDWDVFHPILYTIFTPLLGLLTDKFVGITKFLNLGFVK</sequence>
<dbReference type="EMBL" id="BMAT01008236">
    <property type="protein sequence ID" value="GFR80701.1"/>
    <property type="molecule type" value="Genomic_DNA"/>
</dbReference>
<comment type="caution">
    <text evidence="2">The sequence shown here is derived from an EMBL/GenBank/DDBJ whole genome shotgun (WGS) entry which is preliminary data.</text>
</comment>
<organism evidence="2 3">
    <name type="scientific">Elysia marginata</name>
    <dbReference type="NCBI Taxonomy" id="1093978"/>
    <lineage>
        <taxon>Eukaryota</taxon>
        <taxon>Metazoa</taxon>
        <taxon>Spiralia</taxon>
        <taxon>Lophotrochozoa</taxon>
        <taxon>Mollusca</taxon>
        <taxon>Gastropoda</taxon>
        <taxon>Heterobranchia</taxon>
        <taxon>Euthyneura</taxon>
        <taxon>Panpulmonata</taxon>
        <taxon>Sacoglossa</taxon>
        <taxon>Placobranchoidea</taxon>
        <taxon>Plakobranchidae</taxon>
        <taxon>Elysia</taxon>
    </lineage>
</organism>
<evidence type="ECO:0000256" key="1">
    <source>
        <dbReference type="SAM" id="MobiDB-lite"/>
    </source>
</evidence>
<gene>
    <name evidence="2" type="ORF">ElyMa_004051200</name>
</gene>
<keyword evidence="3" id="KW-1185">Reference proteome</keyword>
<evidence type="ECO:0000313" key="3">
    <source>
        <dbReference type="Proteomes" id="UP000762676"/>
    </source>
</evidence>
<proteinExistence type="predicted"/>
<protein>
    <submittedName>
        <fullName evidence="2">Uncharacterized protein</fullName>
    </submittedName>
</protein>
<reference evidence="2 3" key="1">
    <citation type="journal article" date="2021" name="Elife">
        <title>Chloroplast acquisition without the gene transfer in kleptoplastic sea slugs, Plakobranchus ocellatus.</title>
        <authorList>
            <person name="Maeda T."/>
            <person name="Takahashi S."/>
            <person name="Yoshida T."/>
            <person name="Shimamura S."/>
            <person name="Takaki Y."/>
            <person name="Nagai Y."/>
            <person name="Toyoda A."/>
            <person name="Suzuki Y."/>
            <person name="Arimoto A."/>
            <person name="Ishii H."/>
            <person name="Satoh N."/>
            <person name="Nishiyama T."/>
            <person name="Hasebe M."/>
            <person name="Maruyama T."/>
            <person name="Minagawa J."/>
            <person name="Obokata J."/>
            <person name="Shigenobu S."/>
        </authorList>
    </citation>
    <scope>NUCLEOTIDE SEQUENCE [LARGE SCALE GENOMIC DNA]</scope>
</reference>
<dbReference type="AlphaFoldDB" id="A0AAV4G682"/>
<feature type="region of interest" description="Disordered" evidence="1">
    <location>
        <begin position="1"/>
        <end position="38"/>
    </location>
</feature>
<dbReference type="Proteomes" id="UP000762676">
    <property type="component" value="Unassembled WGS sequence"/>
</dbReference>
<evidence type="ECO:0000313" key="2">
    <source>
        <dbReference type="EMBL" id="GFR80701.1"/>
    </source>
</evidence>
<accession>A0AAV4G682</accession>